<dbReference type="HOGENOM" id="CLU_064938_0_0_5"/>
<feature type="signal peptide" evidence="5">
    <location>
        <begin position="1"/>
        <end position="22"/>
    </location>
</feature>
<dbReference type="Proteomes" id="UP000006633">
    <property type="component" value="Chromosome"/>
</dbReference>
<evidence type="ECO:0000313" key="8">
    <source>
        <dbReference type="Proteomes" id="UP000006633"/>
    </source>
</evidence>
<dbReference type="InterPro" id="IPR017853">
    <property type="entry name" value="GH"/>
</dbReference>
<evidence type="ECO:0000256" key="4">
    <source>
        <dbReference type="PROSITE-ProRule" id="PRU01100"/>
    </source>
</evidence>
<evidence type="ECO:0000256" key="2">
    <source>
        <dbReference type="ARBA" id="ARBA00022801"/>
    </source>
</evidence>
<keyword evidence="3 4" id="KW-0326">Glycosidase</keyword>
<evidence type="ECO:0000313" key="7">
    <source>
        <dbReference type="EMBL" id="ADH87890.1"/>
    </source>
</evidence>
<dbReference type="CAZy" id="GH26">
    <property type="family name" value="Glycoside Hydrolase Family 26"/>
</dbReference>
<dbReference type="KEGG" id="sno:Snov_0557"/>
<dbReference type="SUPFAM" id="SSF51445">
    <property type="entry name" value="(Trans)glycosidases"/>
    <property type="match status" value="1"/>
</dbReference>
<dbReference type="EMBL" id="CP002026">
    <property type="protein sequence ID" value="ADH87890.1"/>
    <property type="molecule type" value="Genomic_DNA"/>
</dbReference>
<dbReference type="AlphaFoldDB" id="D7A470"/>
<evidence type="ECO:0000256" key="1">
    <source>
        <dbReference type="ARBA" id="ARBA00007754"/>
    </source>
</evidence>
<comment type="similarity">
    <text evidence="1 4">Belongs to the glycosyl hydrolase 26 family.</text>
</comment>
<gene>
    <name evidence="7" type="ordered locus">Snov_0557</name>
</gene>
<evidence type="ECO:0000259" key="6">
    <source>
        <dbReference type="PROSITE" id="PS51764"/>
    </source>
</evidence>
<reference evidence="7 8" key="1">
    <citation type="journal article" date="2012" name="Stand. Genomic Sci.">
        <title>Complete genome sequence of the facultatively chemolithoautotrophic and methylotrophic alpha Proteobacterium Starkeya novella type strain (ATCC 8093(T)).</title>
        <authorList>
            <person name="Kappler U."/>
            <person name="Davenport K."/>
            <person name="Beatson S."/>
            <person name="Lucas S."/>
            <person name="Lapidus A."/>
            <person name="Copeland A."/>
            <person name="Berry K.W."/>
            <person name="Glavina Del Rio T."/>
            <person name="Hammon N."/>
            <person name="Dalin E."/>
            <person name="Tice H."/>
            <person name="Pitluck S."/>
            <person name="Richardson P."/>
            <person name="Bruce D."/>
            <person name="Goodwin L.A."/>
            <person name="Han C."/>
            <person name="Tapia R."/>
            <person name="Detter J.C."/>
            <person name="Chang Y.J."/>
            <person name="Jeffries C.D."/>
            <person name="Land M."/>
            <person name="Hauser L."/>
            <person name="Kyrpides N.C."/>
            <person name="Goker M."/>
            <person name="Ivanova N."/>
            <person name="Klenk H.P."/>
            <person name="Woyke T."/>
        </authorList>
    </citation>
    <scope>NUCLEOTIDE SEQUENCE [LARGE SCALE GENOMIC DNA]</scope>
    <source>
        <strain evidence="8">ATCC 8093 / DSM 506 / JCM 20403 / CCM 1077 / IAM 12100 / NBRC 12443 / NCIMB 10456</strain>
    </source>
</reference>
<keyword evidence="8" id="KW-1185">Reference proteome</keyword>
<name>D7A470_ANCN5</name>
<dbReference type="Gene3D" id="3.20.20.80">
    <property type="entry name" value="Glycosidases"/>
    <property type="match status" value="1"/>
</dbReference>
<accession>D7A470</accession>
<dbReference type="PANTHER" id="PTHR40079">
    <property type="entry name" value="MANNAN ENDO-1,4-BETA-MANNOSIDASE E-RELATED"/>
    <property type="match status" value="1"/>
</dbReference>
<sequence>MRPLSKKAYVAAVSGLMTLAAAVTLVAPGLSQTAPRPTAKPADQVKFGVYDPEGVFAGDKSVGIEHVYIPWRDSDPTSLAKADAYAREHRRDLMVTVEPWSWSPGTNVSGEQLLHGILAGAYDGPAKAVCGEIGKLDRPVTIRWGHEMDLPNGHFPWSSWAPDDYVAAYRHFVSQCRIDAPQARFMWSPRGEERLAAYYPGDAYVDEVGLTVLDLQQYDIDQYGHARSFSEALRPAYDRVVGFGKPIVVAELGFQGDSAFMEQWLQDVRTVGGEFPQLAAVVYFNAVDPYAWPEPYGRPDWRLQRGFVN</sequence>
<dbReference type="RefSeq" id="WP_013165395.1">
    <property type="nucleotide sequence ID" value="NC_014217.1"/>
</dbReference>
<protein>
    <submittedName>
        <fullName evidence="7">Endoglucanase family protein</fullName>
    </submittedName>
</protein>
<feature type="active site" description="Proton donor" evidence="4">
    <location>
        <position position="147"/>
    </location>
</feature>
<dbReference type="OrthoDB" id="9816550at2"/>
<dbReference type="GO" id="GO:0006080">
    <property type="term" value="P:substituted mannan metabolic process"/>
    <property type="evidence" value="ECO:0007669"/>
    <property type="project" value="InterPro"/>
</dbReference>
<dbReference type="PROSITE" id="PS51764">
    <property type="entry name" value="GH26"/>
    <property type="match status" value="1"/>
</dbReference>
<keyword evidence="5" id="KW-0732">Signal</keyword>
<dbReference type="PANTHER" id="PTHR40079:SF4">
    <property type="entry name" value="GH26 DOMAIN-CONTAINING PROTEIN-RELATED"/>
    <property type="match status" value="1"/>
</dbReference>
<organism evidence="7 8">
    <name type="scientific">Ancylobacter novellus (strain ATCC 8093 / DSM 506 / JCM 20403 / CCM 1077 / IAM 12100 / NBRC 12443 / NCIMB 10456)</name>
    <name type="common">Starkeya novella</name>
    <dbReference type="NCBI Taxonomy" id="639283"/>
    <lineage>
        <taxon>Bacteria</taxon>
        <taxon>Pseudomonadati</taxon>
        <taxon>Pseudomonadota</taxon>
        <taxon>Alphaproteobacteria</taxon>
        <taxon>Hyphomicrobiales</taxon>
        <taxon>Xanthobacteraceae</taxon>
        <taxon>Ancylobacter</taxon>
    </lineage>
</organism>
<dbReference type="GO" id="GO:0016985">
    <property type="term" value="F:mannan endo-1,4-beta-mannosidase activity"/>
    <property type="evidence" value="ECO:0007669"/>
    <property type="project" value="InterPro"/>
</dbReference>
<feature type="chain" id="PRO_5003092171" evidence="5">
    <location>
        <begin position="23"/>
        <end position="309"/>
    </location>
</feature>
<feature type="active site" description="Nucleophile" evidence="4">
    <location>
        <position position="251"/>
    </location>
</feature>
<dbReference type="InterPro" id="IPR022790">
    <property type="entry name" value="GH26_dom"/>
</dbReference>
<dbReference type="InterPro" id="IPR000805">
    <property type="entry name" value="Glyco_hydro_26"/>
</dbReference>
<evidence type="ECO:0000256" key="5">
    <source>
        <dbReference type="SAM" id="SignalP"/>
    </source>
</evidence>
<keyword evidence="2 4" id="KW-0378">Hydrolase</keyword>
<feature type="domain" description="GH26" evidence="6">
    <location>
        <begin position="8"/>
        <end position="309"/>
    </location>
</feature>
<evidence type="ECO:0000256" key="3">
    <source>
        <dbReference type="ARBA" id="ARBA00023295"/>
    </source>
</evidence>
<proteinExistence type="inferred from homology"/>
<dbReference type="STRING" id="639283.Snov_0557"/>
<dbReference type="eggNOG" id="COG4124">
    <property type="taxonomic scope" value="Bacteria"/>
</dbReference>